<protein>
    <recommendedName>
        <fullName evidence="2">Ig-like domain-containing protein</fullName>
    </recommendedName>
</protein>
<dbReference type="InterPro" id="IPR013783">
    <property type="entry name" value="Ig-like_fold"/>
</dbReference>
<feature type="transmembrane region" description="Helical" evidence="1">
    <location>
        <begin position="22"/>
        <end position="42"/>
    </location>
</feature>
<reference evidence="3 4" key="1">
    <citation type="submission" date="2020-04" db="EMBL/GenBank/DDBJ databases">
        <authorList>
            <person name="Alioto T."/>
            <person name="Alioto T."/>
            <person name="Gomez Garrido J."/>
        </authorList>
    </citation>
    <scope>NUCLEOTIDE SEQUENCE [LARGE SCALE GENOMIC DNA]</scope>
</reference>
<dbReference type="OrthoDB" id="5969272at2759"/>
<evidence type="ECO:0000313" key="4">
    <source>
        <dbReference type="Proteomes" id="UP000494165"/>
    </source>
</evidence>
<accession>A0A8S1DCM6</accession>
<keyword evidence="4" id="KW-1185">Reference proteome</keyword>
<comment type="caution">
    <text evidence="3">The sequence shown here is derived from an EMBL/GenBank/DDBJ whole genome shotgun (WGS) entry which is preliminary data.</text>
</comment>
<sequence length="894" mass="102326">MQIYALQELDERRSGVRRPPRHFARTMMSCFALLIASAMITLTTRGVSGNVLEGQGPVIVLEPPARLEFTNSTGTRLDCSAQGSPAVSVTWTASVGLNSPSGGGGNAQPGPVPNVPGLRHQLLNGSLLFLPFPASAYRPDVHASAYRCVATNSVGRVLGREVRLKAVHQHAVNIFTTIIPLNLQGRRSAEVRTIFSQTKSIGMAEIYQHYNSTIPWNPNFPTDFEIEDTTFFEGGNFRNDEEKQRQLGCFRYFNEAFPFFIPMEHHRMSVEGITKSSPKGQYWGLAIHFLISTKGHGSEHWKDFQRQLRHEEITCHPYISDTTRLKLLPNGAPQCNSSEDYFFEPALLLQIPYEILDYIDEPTMIVATEEDNGILVSIFQSKISLRAESETFIEFRNRTNNESRETDSTLKIFEPMKIEEISKHLKHFLEIEKKNWSLRDGQLTYLKNFLQTPGTVLPSASDDPLMIANHFEQRIKQFVASLTMKKHPVYSFAQYMLPCFVASFLEMISVEESPVRTETKEWLLKFLNKLVSLYEAIATHRTPMDEWAKITNENFALQIKYRLSSHTLLLSYFRRVTGLLISVLTRGIASREYFRFDLFPAFYEALDHGNTQWFPLNTPNEEISNRVNDKFLEQVYDFFRKIEISLEDAFGSKQPTLASLWAPDMADLIRTLCLVGLPKQPKRLHYIALKSYSKLLYDILKSLTSIDEVATKKEISGLAEDQKLSLAFYLTMKHISRGIMMDTLGLNESELSKIDTTSSDSAIAFHSYLMGGEMWPLRKFYSKRLGFKNAVSLDYAKKSAPICYSLAMREIDLEQNKLKMASPGESWFYPIKHCRFCGSLKDPTEFKICAHCEKHQEYPDKNYFCSQKCEENAMSAYHRMEHSHYARLEKKQKN</sequence>
<keyword evidence="1" id="KW-0472">Membrane</keyword>
<evidence type="ECO:0000313" key="3">
    <source>
        <dbReference type="EMBL" id="CAB3379219.1"/>
    </source>
</evidence>
<keyword evidence="1" id="KW-0812">Transmembrane</keyword>
<evidence type="ECO:0000256" key="1">
    <source>
        <dbReference type="SAM" id="Phobius"/>
    </source>
</evidence>
<dbReference type="Gene3D" id="2.60.40.10">
    <property type="entry name" value="Immunoglobulins"/>
    <property type="match status" value="1"/>
</dbReference>
<proteinExistence type="predicted"/>
<dbReference type="Proteomes" id="UP000494165">
    <property type="component" value="Unassembled WGS sequence"/>
</dbReference>
<evidence type="ECO:0000259" key="2">
    <source>
        <dbReference type="PROSITE" id="PS50835"/>
    </source>
</evidence>
<feature type="domain" description="Ig-like" evidence="2">
    <location>
        <begin position="57"/>
        <end position="163"/>
    </location>
</feature>
<dbReference type="InterPro" id="IPR036179">
    <property type="entry name" value="Ig-like_dom_sf"/>
</dbReference>
<dbReference type="AlphaFoldDB" id="A0A8S1DCM6"/>
<keyword evidence="1" id="KW-1133">Transmembrane helix</keyword>
<dbReference type="PROSITE" id="PS50835">
    <property type="entry name" value="IG_LIKE"/>
    <property type="match status" value="1"/>
</dbReference>
<dbReference type="InterPro" id="IPR007110">
    <property type="entry name" value="Ig-like_dom"/>
</dbReference>
<dbReference type="SUPFAM" id="SSF48726">
    <property type="entry name" value="Immunoglobulin"/>
    <property type="match status" value="1"/>
</dbReference>
<gene>
    <name evidence="3" type="ORF">CLODIP_2_CD12237</name>
</gene>
<dbReference type="EMBL" id="CADEPI010000181">
    <property type="protein sequence ID" value="CAB3379219.1"/>
    <property type="molecule type" value="Genomic_DNA"/>
</dbReference>
<name>A0A8S1DCM6_9INSE</name>
<organism evidence="3 4">
    <name type="scientific">Cloeon dipterum</name>
    <dbReference type="NCBI Taxonomy" id="197152"/>
    <lineage>
        <taxon>Eukaryota</taxon>
        <taxon>Metazoa</taxon>
        <taxon>Ecdysozoa</taxon>
        <taxon>Arthropoda</taxon>
        <taxon>Hexapoda</taxon>
        <taxon>Insecta</taxon>
        <taxon>Pterygota</taxon>
        <taxon>Palaeoptera</taxon>
        <taxon>Ephemeroptera</taxon>
        <taxon>Pisciforma</taxon>
        <taxon>Baetidae</taxon>
        <taxon>Cloeon</taxon>
    </lineage>
</organism>